<accession>Q3ARD3</accession>
<organism evidence="1">
    <name type="scientific">Chlorobium chlorochromatii (strain CaD3)</name>
    <dbReference type="NCBI Taxonomy" id="340177"/>
    <lineage>
        <taxon>Bacteria</taxon>
        <taxon>Pseudomonadati</taxon>
        <taxon>Chlorobiota</taxon>
        <taxon>Chlorobiia</taxon>
        <taxon>Chlorobiales</taxon>
        <taxon>Chlorobiaceae</taxon>
        <taxon>Chlorobium/Pelodictyon group</taxon>
        <taxon>Chlorobium</taxon>
    </lineage>
</organism>
<dbReference type="HOGENOM" id="CLU_162083_0_2_10"/>
<dbReference type="EMBL" id="CP000108">
    <property type="protein sequence ID" value="ABB28442.1"/>
    <property type="molecule type" value="Genomic_DNA"/>
</dbReference>
<protein>
    <recommendedName>
        <fullName evidence="2">DUF4160 domain-containing protein</fullName>
    </recommendedName>
</protein>
<reference evidence="1" key="1">
    <citation type="submission" date="2005-08" db="EMBL/GenBank/DDBJ databases">
        <title>Complete sequence of Chlorobium chlorochromatii CaD3.</title>
        <authorList>
            <person name="Copeland A."/>
            <person name="Lucas S."/>
            <person name="Lapidus A."/>
            <person name="Barry K."/>
            <person name="Detter J.C."/>
            <person name="Glavina T."/>
            <person name="Hammon N."/>
            <person name="Israni S."/>
            <person name="Pitluck S."/>
            <person name="Bryant D."/>
            <person name="Schmutz J."/>
            <person name="Larimer F."/>
            <person name="Land M."/>
            <person name="Kyrpides N."/>
            <person name="Ivanova N."/>
            <person name="Richardson P."/>
        </authorList>
    </citation>
    <scope>NUCLEOTIDE SEQUENCE [LARGE SCALE GENOMIC DNA]</scope>
    <source>
        <strain evidence="1">CaD3</strain>
    </source>
</reference>
<dbReference type="STRING" id="340177.Cag_1180"/>
<dbReference type="InterPro" id="IPR025427">
    <property type="entry name" value="DUF4160"/>
</dbReference>
<dbReference type="Pfam" id="PF13711">
    <property type="entry name" value="DUF4160"/>
    <property type="match status" value="1"/>
</dbReference>
<evidence type="ECO:0000313" key="1">
    <source>
        <dbReference type="EMBL" id="ABB28442.1"/>
    </source>
</evidence>
<sequence length="103" mass="12350">MRIINIHSPDIKQYQEFYTMPIIARFYGIIIKMFFIQSEHQPPHFHAIYGEYNAIFAIESLEMIEGDLPKRAYAFIAEWAQEHQQELLDMWNTQEFKQLPGLE</sequence>
<name>Q3ARD3_CHLCH</name>
<proteinExistence type="predicted"/>
<dbReference type="KEGG" id="cch:Cag_1180"/>
<dbReference type="eggNOG" id="ENOG5032YDN">
    <property type="taxonomic scope" value="Bacteria"/>
</dbReference>
<dbReference type="AlphaFoldDB" id="Q3ARD3"/>
<gene>
    <name evidence="1" type="ordered locus">Cag_1180</name>
</gene>
<evidence type="ECO:0008006" key="2">
    <source>
        <dbReference type="Google" id="ProtNLM"/>
    </source>
</evidence>